<dbReference type="EMBL" id="LSRS01000005">
    <property type="protein sequence ID" value="KAF1084704.1"/>
    <property type="molecule type" value="Genomic_DNA"/>
</dbReference>
<evidence type="ECO:0000313" key="1">
    <source>
        <dbReference type="EMBL" id="KAF1084704.1"/>
    </source>
</evidence>
<keyword evidence="2" id="KW-1185">Reference proteome</keyword>
<sequence length="112" mass="12451">MLRPRLLDQKDIVILDIGAGIGHLIRGTDWGVDVLLVLEPSRNSVITAKNIQRMAGNLGIVLMYQAADGTHCLRVSFHSSVMLKIIQLVVKLVKYVVGRYFCESYLSFLPPA</sequence>
<dbReference type="Proteomes" id="UP000798488">
    <property type="component" value="Unassembled WGS sequence"/>
</dbReference>
<reference evidence="1" key="1">
    <citation type="submission" date="2016-02" db="EMBL/GenBank/DDBJ databases">
        <title>Draft Genome Sequence of Sporotomaculum syntrophicum Strain FB, a Syntrophic Benzoate Degrader.</title>
        <authorList>
            <person name="Nobu M.K."/>
            <person name="Narihiro T."/>
            <person name="Qiu Y.-L."/>
            <person name="Ohashi A."/>
            <person name="Liu W.-T."/>
            <person name="Yuji S."/>
        </authorList>
    </citation>
    <scope>NUCLEOTIDE SEQUENCE</scope>
    <source>
        <strain evidence="1">FB</strain>
    </source>
</reference>
<evidence type="ECO:0000313" key="2">
    <source>
        <dbReference type="Proteomes" id="UP000798488"/>
    </source>
</evidence>
<dbReference type="AlphaFoldDB" id="A0A9D3AYE2"/>
<proteinExistence type="predicted"/>
<protein>
    <submittedName>
        <fullName evidence="1">Uncharacterized protein</fullName>
    </submittedName>
</protein>
<accession>A0A9D3AYE2</accession>
<gene>
    <name evidence="1" type="ORF">SPSYN_02484</name>
</gene>
<comment type="caution">
    <text evidence="1">The sequence shown here is derived from an EMBL/GenBank/DDBJ whole genome shotgun (WGS) entry which is preliminary data.</text>
</comment>
<organism evidence="1 2">
    <name type="scientific">Sporotomaculum syntrophicum</name>
    <dbReference type="NCBI Taxonomy" id="182264"/>
    <lineage>
        <taxon>Bacteria</taxon>
        <taxon>Bacillati</taxon>
        <taxon>Bacillota</taxon>
        <taxon>Clostridia</taxon>
        <taxon>Eubacteriales</taxon>
        <taxon>Desulfallaceae</taxon>
        <taxon>Sporotomaculum</taxon>
    </lineage>
</organism>
<name>A0A9D3AYE2_9FIRM</name>